<dbReference type="InterPro" id="IPR050953">
    <property type="entry name" value="N4_N6_ade-DNA_methylase"/>
</dbReference>
<dbReference type="GO" id="GO:0032259">
    <property type="term" value="P:methylation"/>
    <property type="evidence" value="ECO:0007669"/>
    <property type="project" value="UniProtKB-KW"/>
</dbReference>
<proteinExistence type="predicted"/>
<dbReference type="InterPro" id="IPR046816">
    <property type="entry name" value="MmeI_Mtase"/>
</dbReference>
<dbReference type="InterPro" id="IPR029063">
    <property type="entry name" value="SAM-dependent_MTases_sf"/>
</dbReference>
<feature type="non-terminal residue" evidence="6">
    <location>
        <position position="1"/>
    </location>
</feature>
<accession>X1URK6</accession>
<comment type="catalytic activity">
    <reaction evidence="4">
        <text>a 2'-deoxyadenosine in DNA + S-adenosyl-L-methionine = an N(6)-methyl-2'-deoxyadenosine in DNA + S-adenosyl-L-homocysteine + H(+)</text>
        <dbReference type="Rhea" id="RHEA:15197"/>
        <dbReference type="Rhea" id="RHEA-COMP:12418"/>
        <dbReference type="Rhea" id="RHEA-COMP:12419"/>
        <dbReference type="ChEBI" id="CHEBI:15378"/>
        <dbReference type="ChEBI" id="CHEBI:57856"/>
        <dbReference type="ChEBI" id="CHEBI:59789"/>
        <dbReference type="ChEBI" id="CHEBI:90615"/>
        <dbReference type="ChEBI" id="CHEBI:90616"/>
        <dbReference type="EC" id="2.1.1.72"/>
    </reaction>
</comment>
<comment type="caution">
    <text evidence="6">The sequence shown here is derived from an EMBL/GenBank/DDBJ whole genome shotgun (WGS) entry which is preliminary data.</text>
</comment>
<keyword evidence="3" id="KW-0808">Transferase</keyword>
<gene>
    <name evidence="6" type="ORF">S12H4_56927</name>
</gene>
<dbReference type="EC" id="2.1.1.72" evidence="1"/>
<organism evidence="6">
    <name type="scientific">marine sediment metagenome</name>
    <dbReference type="NCBI Taxonomy" id="412755"/>
    <lineage>
        <taxon>unclassified sequences</taxon>
        <taxon>metagenomes</taxon>
        <taxon>ecological metagenomes</taxon>
    </lineage>
</organism>
<dbReference type="EMBL" id="BARW01036728">
    <property type="protein sequence ID" value="GAJ20114.1"/>
    <property type="molecule type" value="Genomic_DNA"/>
</dbReference>
<reference evidence="6" key="1">
    <citation type="journal article" date="2014" name="Front. Microbiol.">
        <title>High frequency of phylogenetically diverse reductive dehalogenase-homologous genes in deep subseafloor sedimentary metagenomes.</title>
        <authorList>
            <person name="Kawai M."/>
            <person name="Futagami T."/>
            <person name="Toyoda A."/>
            <person name="Takaki Y."/>
            <person name="Nishi S."/>
            <person name="Hori S."/>
            <person name="Arai W."/>
            <person name="Tsubouchi T."/>
            <person name="Morono Y."/>
            <person name="Uchiyama I."/>
            <person name="Ito T."/>
            <person name="Fujiyama A."/>
            <person name="Inagaki F."/>
            <person name="Takami H."/>
        </authorList>
    </citation>
    <scope>NUCLEOTIDE SEQUENCE</scope>
    <source>
        <strain evidence="6">Expedition CK06-06</strain>
    </source>
</reference>
<evidence type="ECO:0000256" key="2">
    <source>
        <dbReference type="ARBA" id="ARBA00022603"/>
    </source>
</evidence>
<sequence length="208" mass="23980">PDEILDNITIDDNILHEHTVKLSAYDFETDVDVNILGHIFEHSLAEIENVQAKLRGEQIDKQKTKRKKEGIYYTPKYITKYIVENTVGKFCEEKRNEIGIIDEEYVKGRKNRKKDTIKALDKKLTTYKNWLLCLTILDPACGSGAFLNQAIEFLINEHKKVDELRAQLFGGGMVFSDITTEILEKNIYGVDLNEESVEIAKLSLWLRT</sequence>
<protein>
    <recommendedName>
        <fullName evidence="1">site-specific DNA-methyltransferase (adenine-specific)</fullName>
        <ecNumber evidence="1">2.1.1.72</ecNumber>
    </recommendedName>
</protein>
<keyword evidence="2" id="KW-0489">Methyltransferase</keyword>
<evidence type="ECO:0000259" key="5">
    <source>
        <dbReference type="Pfam" id="PF20473"/>
    </source>
</evidence>
<feature type="domain" description="MmeI-like DNA-methyltransferase" evidence="5">
    <location>
        <begin position="119"/>
        <end position="206"/>
    </location>
</feature>
<dbReference type="SUPFAM" id="SSF53335">
    <property type="entry name" value="S-adenosyl-L-methionine-dependent methyltransferases"/>
    <property type="match status" value="1"/>
</dbReference>
<evidence type="ECO:0000256" key="1">
    <source>
        <dbReference type="ARBA" id="ARBA00011900"/>
    </source>
</evidence>
<dbReference type="AlphaFoldDB" id="X1URK6"/>
<evidence type="ECO:0000256" key="3">
    <source>
        <dbReference type="ARBA" id="ARBA00022679"/>
    </source>
</evidence>
<name>X1URK6_9ZZZZ</name>
<dbReference type="PRINTS" id="PR00507">
    <property type="entry name" value="N12N6MTFRASE"/>
</dbReference>
<dbReference type="Pfam" id="PF20473">
    <property type="entry name" value="MmeI_Mtase"/>
    <property type="match status" value="1"/>
</dbReference>
<dbReference type="Gene3D" id="3.40.50.150">
    <property type="entry name" value="Vaccinia Virus protein VP39"/>
    <property type="match status" value="1"/>
</dbReference>
<dbReference type="GO" id="GO:0009007">
    <property type="term" value="F:site-specific DNA-methyltransferase (adenine-specific) activity"/>
    <property type="evidence" value="ECO:0007669"/>
    <property type="project" value="UniProtKB-EC"/>
</dbReference>
<evidence type="ECO:0000313" key="6">
    <source>
        <dbReference type="EMBL" id="GAJ20114.1"/>
    </source>
</evidence>
<evidence type="ECO:0000256" key="4">
    <source>
        <dbReference type="ARBA" id="ARBA00047942"/>
    </source>
</evidence>
<feature type="non-terminal residue" evidence="6">
    <location>
        <position position="208"/>
    </location>
</feature>
<dbReference type="PANTHER" id="PTHR33841:SF1">
    <property type="entry name" value="DNA METHYLTRANSFERASE A"/>
    <property type="match status" value="1"/>
</dbReference>
<dbReference type="PANTHER" id="PTHR33841">
    <property type="entry name" value="DNA METHYLTRANSFERASE YEEA-RELATED"/>
    <property type="match status" value="1"/>
</dbReference>